<evidence type="ECO:0000259" key="4">
    <source>
        <dbReference type="PROSITE" id="PS50932"/>
    </source>
</evidence>
<dbReference type="InterPro" id="IPR028082">
    <property type="entry name" value="Peripla_BP_I"/>
</dbReference>
<dbReference type="Proteomes" id="UP001500622">
    <property type="component" value="Unassembled WGS sequence"/>
</dbReference>
<evidence type="ECO:0000313" key="5">
    <source>
        <dbReference type="EMBL" id="GAA4421185.1"/>
    </source>
</evidence>
<organism evidence="5 6">
    <name type="scientific">Georgenia halophila</name>
    <dbReference type="NCBI Taxonomy" id="620889"/>
    <lineage>
        <taxon>Bacteria</taxon>
        <taxon>Bacillati</taxon>
        <taxon>Actinomycetota</taxon>
        <taxon>Actinomycetes</taxon>
        <taxon>Micrococcales</taxon>
        <taxon>Bogoriellaceae</taxon>
        <taxon>Georgenia</taxon>
    </lineage>
</organism>
<dbReference type="PANTHER" id="PTHR30146">
    <property type="entry name" value="LACI-RELATED TRANSCRIPTIONAL REPRESSOR"/>
    <property type="match status" value="1"/>
</dbReference>
<keyword evidence="2 5" id="KW-0238">DNA-binding</keyword>
<reference evidence="6" key="1">
    <citation type="journal article" date="2019" name="Int. J. Syst. Evol. Microbiol.">
        <title>The Global Catalogue of Microorganisms (GCM) 10K type strain sequencing project: providing services to taxonomists for standard genome sequencing and annotation.</title>
        <authorList>
            <consortium name="The Broad Institute Genomics Platform"/>
            <consortium name="The Broad Institute Genome Sequencing Center for Infectious Disease"/>
            <person name="Wu L."/>
            <person name="Ma J."/>
        </authorList>
    </citation>
    <scope>NUCLEOTIDE SEQUENCE [LARGE SCALE GENOMIC DNA]</scope>
    <source>
        <strain evidence="6">JCM 17810</strain>
    </source>
</reference>
<dbReference type="PANTHER" id="PTHR30146:SF153">
    <property type="entry name" value="LACTOSE OPERON REPRESSOR"/>
    <property type="match status" value="1"/>
</dbReference>
<dbReference type="InterPro" id="IPR000843">
    <property type="entry name" value="HTH_LacI"/>
</dbReference>
<dbReference type="RefSeq" id="WP_345215516.1">
    <property type="nucleotide sequence ID" value="NZ_BAABGN010000005.1"/>
</dbReference>
<accession>A0ABP8L200</accession>
<dbReference type="Pfam" id="PF00356">
    <property type="entry name" value="LacI"/>
    <property type="match status" value="1"/>
</dbReference>
<dbReference type="InterPro" id="IPR046335">
    <property type="entry name" value="LacI/GalR-like_sensor"/>
</dbReference>
<protein>
    <submittedName>
        <fullName evidence="5">LacI family DNA-binding transcriptional regulator</fullName>
    </submittedName>
</protein>
<dbReference type="Gene3D" id="3.40.50.2300">
    <property type="match status" value="2"/>
</dbReference>
<dbReference type="CDD" id="cd06267">
    <property type="entry name" value="PBP1_LacI_sugar_binding-like"/>
    <property type="match status" value="1"/>
</dbReference>
<gene>
    <name evidence="5" type="ORF">GCM10023169_13790</name>
</gene>
<keyword evidence="6" id="KW-1185">Reference proteome</keyword>
<evidence type="ECO:0000256" key="3">
    <source>
        <dbReference type="ARBA" id="ARBA00023163"/>
    </source>
</evidence>
<proteinExistence type="predicted"/>
<dbReference type="Pfam" id="PF13377">
    <property type="entry name" value="Peripla_BP_3"/>
    <property type="match status" value="1"/>
</dbReference>
<dbReference type="PROSITE" id="PS00356">
    <property type="entry name" value="HTH_LACI_1"/>
    <property type="match status" value="1"/>
</dbReference>
<dbReference type="SUPFAM" id="SSF53822">
    <property type="entry name" value="Periplasmic binding protein-like I"/>
    <property type="match status" value="1"/>
</dbReference>
<name>A0ABP8L200_9MICO</name>
<keyword evidence="3" id="KW-0804">Transcription</keyword>
<dbReference type="SUPFAM" id="SSF47413">
    <property type="entry name" value="lambda repressor-like DNA-binding domains"/>
    <property type="match status" value="1"/>
</dbReference>
<evidence type="ECO:0000256" key="2">
    <source>
        <dbReference type="ARBA" id="ARBA00023125"/>
    </source>
</evidence>
<comment type="caution">
    <text evidence="5">The sequence shown here is derived from an EMBL/GenBank/DDBJ whole genome shotgun (WGS) entry which is preliminary data.</text>
</comment>
<dbReference type="PROSITE" id="PS50932">
    <property type="entry name" value="HTH_LACI_2"/>
    <property type="match status" value="1"/>
</dbReference>
<dbReference type="SMART" id="SM00354">
    <property type="entry name" value="HTH_LACI"/>
    <property type="match status" value="1"/>
</dbReference>
<dbReference type="Gene3D" id="1.10.260.40">
    <property type="entry name" value="lambda repressor-like DNA-binding domains"/>
    <property type="match status" value="1"/>
</dbReference>
<keyword evidence="1" id="KW-0805">Transcription regulation</keyword>
<feature type="domain" description="HTH lacI-type" evidence="4">
    <location>
        <begin position="10"/>
        <end position="65"/>
    </location>
</feature>
<dbReference type="InterPro" id="IPR010982">
    <property type="entry name" value="Lambda_DNA-bd_dom_sf"/>
</dbReference>
<dbReference type="GO" id="GO:0003677">
    <property type="term" value="F:DNA binding"/>
    <property type="evidence" value="ECO:0007669"/>
    <property type="project" value="UniProtKB-KW"/>
</dbReference>
<sequence length="344" mass="36396">MTDTAPVRAARLSDVARLAGVSAATASRALNGSDRGVRDVNRQRVLEAAKTLGYTTNIAAQAVARGRSRGVTLVVKGIPDDFANPIIAGVVGATQRRGLPFTLVSAGPGPADLVEAVNLARSHRPEILMITGGRATDDATVPDLVEALQSYEAEGGRVVLITQEGLPFDTVAYANRKGGYDLAQALVGLGYREFAVVSGMEHGMTQRDRTEGFMAGLADAGIELSADRILIGEFTRDAAYAKTGELLRRKIPVEAIFAVNDAMALGVLTFLRDTGSADQVAVAGFDDIKALRDVTPSLTTVHLPWEQVADKALALAVSPREGSPRTEIVEGHVVVRESTPPLYR</sequence>
<dbReference type="EMBL" id="BAABGN010000005">
    <property type="protein sequence ID" value="GAA4421185.1"/>
    <property type="molecule type" value="Genomic_DNA"/>
</dbReference>
<dbReference type="CDD" id="cd01392">
    <property type="entry name" value="HTH_LacI"/>
    <property type="match status" value="1"/>
</dbReference>
<evidence type="ECO:0000256" key="1">
    <source>
        <dbReference type="ARBA" id="ARBA00023015"/>
    </source>
</evidence>
<evidence type="ECO:0000313" key="6">
    <source>
        <dbReference type="Proteomes" id="UP001500622"/>
    </source>
</evidence>